<keyword evidence="2" id="KW-1185">Reference proteome</keyword>
<dbReference type="Pfam" id="PF09684">
    <property type="entry name" value="Tail_P2_I"/>
    <property type="match status" value="1"/>
</dbReference>
<evidence type="ECO:0000313" key="1">
    <source>
        <dbReference type="EMBL" id="MBB3877900.1"/>
    </source>
</evidence>
<dbReference type="EMBL" id="JACIDH010000001">
    <property type="protein sequence ID" value="MBB3877900.1"/>
    <property type="molecule type" value="Genomic_DNA"/>
</dbReference>
<organism evidence="1 2">
    <name type="scientific">Sphingomonas pseudosanguinis</name>
    <dbReference type="NCBI Taxonomy" id="413712"/>
    <lineage>
        <taxon>Bacteria</taxon>
        <taxon>Pseudomonadati</taxon>
        <taxon>Pseudomonadota</taxon>
        <taxon>Alphaproteobacteria</taxon>
        <taxon>Sphingomonadales</taxon>
        <taxon>Sphingomonadaceae</taxon>
        <taxon>Sphingomonas</taxon>
    </lineage>
</organism>
<name>A0A7W6A9L4_9SPHN</name>
<protein>
    <submittedName>
        <fullName evidence="1">Phage tail P2-like protein</fullName>
    </submittedName>
</protein>
<dbReference type="RefSeq" id="WP_183950130.1">
    <property type="nucleotide sequence ID" value="NZ_JACIDH010000001.1"/>
</dbReference>
<gene>
    <name evidence="1" type="ORF">GGR48_000303</name>
</gene>
<evidence type="ECO:0000313" key="2">
    <source>
        <dbReference type="Proteomes" id="UP000538670"/>
    </source>
</evidence>
<dbReference type="Proteomes" id="UP000538670">
    <property type="component" value="Unassembled WGS sequence"/>
</dbReference>
<sequence length="214" mass="23198">MTLLPPNATALERALEAGVSRISDVATPIDTLVDPARIDAKWLPWLAWGLSVDAWDSAWSEAVKRRAVAESIALHRIKGTRASVDMVLSRIDDLSKVVEWHEEPDRLAPHNFEIHIPLVTSAGAAGGDRTKAAIVDEIIGAVERVKPLREHLRVVQTIELTGGVGVQGAARLAAYTRDEAQLATDTSTSWALLLQTEDGEPLETEDTGYLDTAP</sequence>
<dbReference type="AlphaFoldDB" id="A0A7W6A9L4"/>
<dbReference type="InterPro" id="IPR006521">
    <property type="entry name" value="Tail_protein_I"/>
</dbReference>
<reference evidence="1 2" key="1">
    <citation type="submission" date="2020-08" db="EMBL/GenBank/DDBJ databases">
        <title>Genomic Encyclopedia of Type Strains, Phase IV (KMG-IV): sequencing the most valuable type-strain genomes for metagenomic binning, comparative biology and taxonomic classification.</title>
        <authorList>
            <person name="Goeker M."/>
        </authorList>
    </citation>
    <scope>NUCLEOTIDE SEQUENCE [LARGE SCALE GENOMIC DNA]</scope>
    <source>
        <strain evidence="1 2">DSM 19512</strain>
    </source>
</reference>
<accession>A0A7W6A9L4</accession>
<dbReference type="NCBIfam" id="TIGR01634">
    <property type="entry name" value="tail_P2_I"/>
    <property type="match status" value="1"/>
</dbReference>
<proteinExistence type="predicted"/>
<comment type="caution">
    <text evidence="1">The sequence shown here is derived from an EMBL/GenBank/DDBJ whole genome shotgun (WGS) entry which is preliminary data.</text>
</comment>